<keyword evidence="1" id="KW-0808">Transferase</keyword>
<organism evidence="1 2">
    <name type="scientific">Geomicrobium halophilum</name>
    <dbReference type="NCBI Taxonomy" id="549000"/>
    <lineage>
        <taxon>Bacteria</taxon>
        <taxon>Bacillati</taxon>
        <taxon>Bacillota</taxon>
        <taxon>Bacilli</taxon>
        <taxon>Bacillales</taxon>
        <taxon>Geomicrobium</taxon>
    </lineage>
</organism>
<gene>
    <name evidence="1" type="ORF">HNR44_001178</name>
</gene>
<dbReference type="Proteomes" id="UP000568839">
    <property type="component" value="Unassembled WGS sequence"/>
</dbReference>
<dbReference type="Gene3D" id="3.40.50.150">
    <property type="entry name" value="Vaccinia Virus protein VP39"/>
    <property type="match status" value="1"/>
</dbReference>
<dbReference type="InterPro" id="IPR029063">
    <property type="entry name" value="SAM-dependent_MTases_sf"/>
</dbReference>
<dbReference type="CDD" id="cd02440">
    <property type="entry name" value="AdoMet_MTases"/>
    <property type="match status" value="1"/>
</dbReference>
<evidence type="ECO:0000313" key="1">
    <source>
        <dbReference type="EMBL" id="MBB6449229.1"/>
    </source>
</evidence>
<dbReference type="GO" id="GO:0008990">
    <property type="term" value="F:rRNA (guanine-N2-)-methyltransferase activity"/>
    <property type="evidence" value="ECO:0007669"/>
    <property type="project" value="InterPro"/>
</dbReference>
<reference evidence="1 2" key="1">
    <citation type="submission" date="2020-08" db="EMBL/GenBank/DDBJ databases">
        <title>Genomic Encyclopedia of Type Strains, Phase IV (KMG-IV): sequencing the most valuable type-strain genomes for metagenomic binning, comparative biology and taxonomic classification.</title>
        <authorList>
            <person name="Goeker M."/>
        </authorList>
    </citation>
    <scope>NUCLEOTIDE SEQUENCE [LARGE SCALE GENOMIC DNA]</scope>
    <source>
        <strain evidence="1 2">DSM 21769</strain>
    </source>
</reference>
<accession>A0A841PKG6</accession>
<protein>
    <submittedName>
        <fullName evidence="1">SAM-dependent methyltransferase</fullName>
    </submittedName>
</protein>
<dbReference type="PANTHER" id="PTHR36112:SF1">
    <property type="entry name" value="RIBOSOMAL RNA SMALL SUBUNIT METHYLTRANSFERASE J"/>
    <property type="match status" value="1"/>
</dbReference>
<dbReference type="InterPro" id="IPR007536">
    <property type="entry name" value="16SrRNA_methylTrfase_J"/>
</dbReference>
<dbReference type="EMBL" id="JACHHJ010000001">
    <property type="protein sequence ID" value="MBB6449229.1"/>
    <property type="molecule type" value="Genomic_DNA"/>
</dbReference>
<name>A0A841PKG6_9BACL</name>
<evidence type="ECO:0000313" key="2">
    <source>
        <dbReference type="Proteomes" id="UP000568839"/>
    </source>
</evidence>
<dbReference type="AlphaFoldDB" id="A0A841PKG6"/>
<dbReference type="RefSeq" id="WP_184403129.1">
    <property type="nucleotide sequence ID" value="NZ_JACHHJ010000001.1"/>
</dbReference>
<comment type="caution">
    <text evidence="1">The sequence shown here is derived from an EMBL/GenBank/DDBJ whole genome shotgun (WGS) entry which is preliminary data.</text>
</comment>
<keyword evidence="1" id="KW-0489">Methyltransferase</keyword>
<dbReference type="PANTHER" id="PTHR36112">
    <property type="entry name" value="RIBOSOMAL RNA SMALL SUBUNIT METHYLTRANSFERASE J"/>
    <property type="match status" value="1"/>
</dbReference>
<sequence>MIITTSRNPTSEMVERGLQLSERFSGVYQKRYRRTIHSFLEQSDSVYMVGKHGRDVLYSAYSDQPLFFHPSMAKVRVQRMLRGELDPLVSISRLRRGDSFLDLTLGLGADSIVAAHVTGENGSIVGIEKNAYIAEIVARGLTYWQEEVPGLKAAMQRISVVEGDHLQYLQKTADNSFDVVYADPMFKNPRLHSNHLAPLRPFVEEGVMTETVVKEAKRVARHAVVLKTERGSLLFSQLGFESQENHRSISYGVIYEKGGCNDEACDRHRGTDSRW</sequence>
<keyword evidence="2" id="KW-1185">Reference proteome</keyword>
<dbReference type="Pfam" id="PF04445">
    <property type="entry name" value="SAM_MT"/>
    <property type="match status" value="1"/>
</dbReference>
<dbReference type="SUPFAM" id="SSF53335">
    <property type="entry name" value="S-adenosyl-L-methionine-dependent methyltransferases"/>
    <property type="match status" value="1"/>
</dbReference>
<proteinExistence type="predicted"/>